<dbReference type="EMBL" id="ATBP01000008">
    <property type="protein sequence ID" value="ETR74420.1"/>
    <property type="molecule type" value="Genomic_DNA"/>
</dbReference>
<dbReference type="Proteomes" id="UP000189670">
    <property type="component" value="Unassembled WGS sequence"/>
</dbReference>
<gene>
    <name evidence="1" type="ORF">OMM_06340</name>
</gene>
<sequence length="107" mass="12444">MFWRRFGNVAKSDFFYQDAWTELLEAVNFYNAKTKGLGRQFLNAVERGLNTICDSPKSFPLHEDTQTRVYSLQRLPYLIHFICLNGSPSIMHSNEEIWIIGIDKIGL</sequence>
<organism evidence="1 2">
    <name type="scientific">Candidatus Magnetoglobus multicellularis str. Araruama</name>
    <dbReference type="NCBI Taxonomy" id="890399"/>
    <lineage>
        <taxon>Bacteria</taxon>
        <taxon>Pseudomonadati</taxon>
        <taxon>Thermodesulfobacteriota</taxon>
        <taxon>Desulfobacteria</taxon>
        <taxon>Desulfobacterales</taxon>
        <taxon>Desulfobacteraceae</taxon>
        <taxon>Candidatus Magnetoglobus</taxon>
    </lineage>
</organism>
<evidence type="ECO:0000313" key="1">
    <source>
        <dbReference type="EMBL" id="ETR74420.1"/>
    </source>
</evidence>
<proteinExistence type="predicted"/>
<evidence type="ECO:0008006" key="3">
    <source>
        <dbReference type="Google" id="ProtNLM"/>
    </source>
</evidence>
<comment type="caution">
    <text evidence="1">The sequence shown here is derived from an EMBL/GenBank/DDBJ whole genome shotgun (WGS) entry which is preliminary data.</text>
</comment>
<protein>
    <recommendedName>
        <fullName evidence="3">Type II toxin-antitoxin system RelE/ParE family toxin</fullName>
    </recommendedName>
</protein>
<evidence type="ECO:0000313" key="2">
    <source>
        <dbReference type="Proteomes" id="UP000189670"/>
    </source>
</evidence>
<reference evidence="2" key="1">
    <citation type="submission" date="2012-11" db="EMBL/GenBank/DDBJ databases">
        <authorList>
            <person name="Lucero-Rivera Y.E."/>
            <person name="Tovar-Ramirez D."/>
        </authorList>
    </citation>
    <scope>NUCLEOTIDE SEQUENCE [LARGE SCALE GENOMIC DNA]</scope>
    <source>
        <strain evidence="2">Araruama</strain>
    </source>
</reference>
<name>A0A1V1PI11_9BACT</name>
<accession>A0A1V1PI11</accession>
<dbReference type="AlphaFoldDB" id="A0A1V1PI11"/>